<keyword evidence="3" id="KW-0507">mRNA processing</keyword>
<accession>A0A371I3M0</accession>
<protein>
    <submittedName>
        <fullName evidence="9">FIP1[V]-like protein</fullName>
    </submittedName>
</protein>
<dbReference type="AlphaFoldDB" id="A0A371I3M0"/>
<evidence type="ECO:0000256" key="1">
    <source>
        <dbReference type="ARBA" id="ARBA00004123"/>
    </source>
</evidence>
<dbReference type="OrthoDB" id="1917198at2759"/>
<feature type="compositionally biased region" description="Basic and acidic residues" evidence="7">
    <location>
        <begin position="408"/>
        <end position="420"/>
    </location>
</feature>
<feature type="region of interest" description="Disordered" evidence="7">
    <location>
        <begin position="974"/>
        <end position="997"/>
    </location>
</feature>
<dbReference type="Pfam" id="PF05182">
    <property type="entry name" value="Fip1"/>
    <property type="match status" value="1"/>
</dbReference>
<evidence type="ECO:0000256" key="4">
    <source>
        <dbReference type="ARBA" id="ARBA00022723"/>
    </source>
</evidence>
<feature type="region of interest" description="Disordered" evidence="7">
    <location>
        <begin position="24"/>
        <end position="64"/>
    </location>
</feature>
<keyword evidence="4" id="KW-0479">Metal-binding</keyword>
<feature type="region of interest" description="Disordered" evidence="7">
    <location>
        <begin position="457"/>
        <end position="482"/>
    </location>
</feature>
<dbReference type="EMBL" id="QJKJ01001020">
    <property type="protein sequence ID" value="RDY09564.1"/>
    <property type="molecule type" value="Genomic_DNA"/>
</dbReference>
<evidence type="ECO:0000259" key="8">
    <source>
        <dbReference type="PROSITE" id="PS50064"/>
    </source>
</evidence>
<dbReference type="InterPro" id="IPR007854">
    <property type="entry name" value="Fip1_dom"/>
</dbReference>
<evidence type="ECO:0000256" key="3">
    <source>
        <dbReference type="ARBA" id="ARBA00022664"/>
    </source>
</evidence>
<dbReference type="GO" id="GO:0005634">
    <property type="term" value="C:nucleus"/>
    <property type="evidence" value="ECO:0007669"/>
    <property type="project" value="UniProtKB-SubCell"/>
</dbReference>
<comment type="similarity">
    <text evidence="2">Belongs to the FIP1 family.</text>
</comment>
<feature type="region of interest" description="Disordered" evidence="7">
    <location>
        <begin position="401"/>
        <end position="436"/>
    </location>
</feature>
<dbReference type="PANTHER" id="PTHR36884:SF4">
    <property type="entry name" value="FIP1[III]-LIKE PROTEIN"/>
    <property type="match status" value="1"/>
</dbReference>
<dbReference type="InterPro" id="IPR001510">
    <property type="entry name" value="Znf_PARP"/>
</dbReference>
<sequence length="1131" mass="129686">MEGFEDDDFGELYAVDIEVPNVKPKEEKEEVKPDVNINIVNLDQDKNNDTVNDDSAVSDSDDDDDGLKILLNDDDCPTGVVGYDDDRDADDADDNGSRFFHPKGGRSHDVAFVNNMKANAAMGMASYVSSLNKGRRNGDTCIQGLAMSSSRVCLAANPVAFQCGYGSVLPWYWSVCRARYNLCILSSNVISHLYCRGIFDVNIDMLTEKPWKAPGVDITDYFNFGFNESTWKLYCASLVDAGIIYLSILLASSTGIFASEQLWRASLQTGISVDDSAKWNQEAMREQTEQLVSGNVLFPSSDCGLPKGRAIQVEDSMVERQPSIDVRRPRNRDFNVIEIKLLESSDDYSGSGNSTVMDASLEGESMAGNKRNILNSSSERDEVLSEDVKKAEGFYVQTRSGLIPGVDGDEHREADQHSEDTTEVPEGEIKAEEGGGIDGCSSYPCWIESELSLGDQEHSLTSYTDSDSEETENSVHVDNDKSLSPLKRKSLNCVTDTKESLPLYCKNSKNNSVNKKAVNVAYNSRTRGQFRFRKEWRHQSGGYEPGHNLNKHTENDNDVSSILKSSARVLARRFVDYGRHKDQLQVFGSHKRRDVSYNRETKHSYYYGSEKIVDELVTRHSKYYREDRESFRENTNRFDRKNGDVGDYLFEPRPQFAESEDRARDWYHPDCRYSVDDRSPCSYRESRQFLPEHSFFPDKERDTQRKRMEEKSHFIDRNCIDDFDEYEFEFRNKSYRISTSAAEREMEYFDNIHEEQFPHIDRDRRRSVHRGRHCDSHPLILDNLFSGIMEDNCQKSTHYQISNFKYRRQSYTDSVKNSAYGARVSGKYGGCGRDKHARDNRGSNWLCDYTDTAEDEDFTVYPVEEYQFYRSPSKFLNWTEDEIICRHHETHAISPCAKEQSDDVPLQQHQLSMLKRDSEKYFKGSSKIMCRSKGGQAVLRCRKSVDLLNGEGKSHVRSSRVVCNGRLENVNQRIGKKRKASAGFDESHKKGRKFDTSKFESNLESKKWVQNLPDEGQKESSDIEEGQIVTEEPYMEASVSRRDAWEGPAVTESVKKRMLQNEKSCDKYIGGYDSQRILDSLAKMEKRRERFKQQPMTMKKEAQESLKLNIVDTSCEMKQHRPARKRLWVGN</sequence>
<keyword evidence="6" id="KW-0539">Nucleus</keyword>
<reference evidence="9" key="1">
    <citation type="submission" date="2018-05" db="EMBL/GenBank/DDBJ databases">
        <title>Draft genome of Mucuna pruriens seed.</title>
        <authorList>
            <person name="Nnadi N.E."/>
            <person name="Vos R."/>
            <person name="Hasami M.H."/>
            <person name="Devisetty U.K."/>
            <person name="Aguiy J.C."/>
        </authorList>
    </citation>
    <scope>NUCLEOTIDE SEQUENCE [LARGE SCALE GENOMIC DNA]</scope>
    <source>
        <strain evidence="9">JCA_2017</strain>
    </source>
</reference>
<evidence type="ECO:0000256" key="6">
    <source>
        <dbReference type="ARBA" id="ARBA00023242"/>
    </source>
</evidence>
<feature type="compositionally biased region" description="Basic and acidic residues" evidence="7">
    <location>
        <begin position="985"/>
        <end position="997"/>
    </location>
</feature>
<organism evidence="9 10">
    <name type="scientific">Mucuna pruriens</name>
    <name type="common">Velvet bean</name>
    <name type="synonym">Dolichos pruriens</name>
    <dbReference type="NCBI Taxonomy" id="157652"/>
    <lineage>
        <taxon>Eukaryota</taxon>
        <taxon>Viridiplantae</taxon>
        <taxon>Streptophyta</taxon>
        <taxon>Embryophyta</taxon>
        <taxon>Tracheophyta</taxon>
        <taxon>Spermatophyta</taxon>
        <taxon>Magnoliopsida</taxon>
        <taxon>eudicotyledons</taxon>
        <taxon>Gunneridae</taxon>
        <taxon>Pentapetalae</taxon>
        <taxon>rosids</taxon>
        <taxon>fabids</taxon>
        <taxon>Fabales</taxon>
        <taxon>Fabaceae</taxon>
        <taxon>Papilionoideae</taxon>
        <taxon>50 kb inversion clade</taxon>
        <taxon>NPAAA clade</taxon>
        <taxon>indigoferoid/millettioid clade</taxon>
        <taxon>Phaseoleae</taxon>
        <taxon>Mucuna</taxon>
    </lineage>
</organism>
<dbReference type="STRING" id="157652.A0A371I3M0"/>
<dbReference type="GO" id="GO:0008270">
    <property type="term" value="F:zinc ion binding"/>
    <property type="evidence" value="ECO:0007669"/>
    <property type="project" value="InterPro"/>
</dbReference>
<evidence type="ECO:0000313" key="10">
    <source>
        <dbReference type="Proteomes" id="UP000257109"/>
    </source>
</evidence>
<feature type="non-terminal residue" evidence="9">
    <location>
        <position position="1"/>
    </location>
</feature>
<evidence type="ECO:0000256" key="5">
    <source>
        <dbReference type="ARBA" id="ARBA00022833"/>
    </source>
</evidence>
<evidence type="ECO:0000313" key="9">
    <source>
        <dbReference type="EMBL" id="RDY09564.1"/>
    </source>
</evidence>
<dbReference type="GO" id="GO:0003677">
    <property type="term" value="F:DNA binding"/>
    <property type="evidence" value="ECO:0007669"/>
    <property type="project" value="InterPro"/>
</dbReference>
<keyword evidence="10" id="KW-1185">Reference proteome</keyword>
<dbReference type="InterPro" id="IPR044976">
    <property type="entry name" value="FIPS5/FIPS3-like"/>
</dbReference>
<feature type="domain" description="PARP-type" evidence="8">
    <location>
        <begin position="619"/>
        <end position="712"/>
    </location>
</feature>
<gene>
    <name evidence="9" type="primary">FIPS5</name>
    <name evidence="9" type="ORF">CR513_06049</name>
</gene>
<comment type="caution">
    <text evidence="9">The sequence shown here is derived from an EMBL/GenBank/DDBJ whole genome shotgun (WGS) entry which is preliminary data.</text>
</comment>
<evidence type="ECO:0000256" key="2">
    <source>
        <dbReference type="ARBA" id="ARBA00007459"/>
    </source>
</evidence>
<feature type="compositionally biased region" description="Low complexity" evidence="7">
    <location>
        <begin position="49"/>
        <end position="58"/>
    </location>
</feature>
<name>A0A371I3M0_MUCPR</name>
<dbReference type="PANTHER" id="PTHR36884">
    <property type="entry name" value="FIP1[III]-LIKE PROTEIN"/>
    <property type="match status" value="1"/>
</dbReference>
<dbReference type="GO" id="GO:0006397">
    <property type="term" value="P:mRNA processing"/>
    <property type="evidence" value="ECO:0007669"/>
    <property type="project" value="UniProtKB-KW"/>
</dbReference>
<keyword evidence="5" id="KW-0862">Zinc</keyword>
<evidence type="ECO:0000256" key="7">
    <source>
        <dbReference type="SAM" id="MobiDB-lite"/>
    </source>
</evidence>
<dbReference type="PROSITE" id="PS50064">
    <property type="entry name" value="ZF_PARP_2"/>
    <property type="match status" value="1"/>
</dbReference>
<proteinExistence type="inferred from homology"/>
<comment type="subcellular location">
    <subcellularLocation>
        <location evidence="1">Nucleus</location>
    </subcellularLocation>
</comment>
<feature type="compositionally biased region" description="Basic and acidic residues" evidence="7">
    <location>
        <begin position="24"/>
        <end position="33"/>
    </location>
</feature>
<dbReference type="Proteomes" id="UP000257109">
    <property type="component" value="Unassembled WGS sequence"/>
</dbReference>